<keyword evidence="2" id="KW-1185">Reference proteome</keyword>
<organism evidence="1 2">
    <name type="scientific">Pseudonocardia hierapolitana</name>
    <dbReference type="NCBI Taxonomy" id="1128676"/>
    <lineage>
        <taxon>Bacteria</taxon>
        <taxon>Bacillati</taxon>
        <taxon>Actinomycetota</taxon>
        <taxon>Actinomycetes</taxon>
        <taxon>Pseudonocardiales</taxon>
        <taxon>Pseudonocardiaceae</taxon>
        <taxon>Pseudonocardia</taxon>
    </lineage>
</organism>
<proteinExistence type="predicted"/>
<dbReference type="AlphaFoldDB" id="A0A561SY52"/>
<protein>
    <submittedName>
        <fullName evidence="1">Uncharacterized protein</fullName>
    </submittedName>
</protein>
<accession>A0A561SY52</accession>
<dbReference type="EMBL" id="VIWU01000001">
    <property type="protein sequence ID" value="TWF79794.1"/>
    <property type="molecule type" value="Genomic_DNA"/>
</dbReference>
<comment type="caution">
    <text evidence="1">The sequence shown here is derived from an EMBL/GenBank/DDBJ whole genome shotgun (WGS) entry which is preliminary data.</text>
</comment>
<evidence type="ECO:0000313" key="1">
    <source>
        <dbReference type="EMBL" id="TWF79794.1"/>
    </source>
</evidence>
<gene>
    <name evidence="1" type="ORF">FHX44_115729</name>
</gene>
<sequence length="98" mass="9912">MRYCSPDLPSPTEPRTFAMSANQQIDAAIQHLLSALNAAAEDAARAGATDTGARSAAAALLDAGIAVHQAITAAGRALADRERTVDVPGVHIPAPVAA</sequence>
<reference evidence="1 2" key="1">
    <citation type="submission" date="2019-06" db="EMBL/GenBank/DDBJ databases">
        <title>Sequencing the genomes of 1000 actinobacteria strains.</title>
        <authorList>
            <person name="Klenk H.-P."/>
        </authorList>
    </citation>
    <scope>NUCLEOTIDE SEQUENCE [LARGE SCALE GENOMIC DNA]</scope>
    <source>
        <strain evidence="1 2">DSM 45671</strain>
    </source>
</reference>
<evidence type="ECO:0000313" key="2">
    <source>
        <dbReference type="Proteomes" id="UP000321261"/>
    </source>
</evidence>
<dbReference type="Proteomes" id="UP000321261">
    <property type="component" value="Unassembled WGS sequence"/>
</dbReference>
<name>A0A561SY52_9PSEU</name>